<dbReference type="RefSeq" id="WP_066169043.1">
    <property type="nucleotide sequence ID" value="NZ_CP136137.1"/>
</dbReference>
<feature type="domain" description="Barstar (barnase inhibitor)" evidence="2">
    <location>
        <begin position="31"/>
        <end position="126"/>
    </location>
</feature>
<dbReference type="Gene3D" id="3.30.370.10">
    <property type="entry name" value="Barstar-like"/>
    <property type="match status" value="1"/>
</dbReference>
<dbReference type="InterPro" id="IPR035905">
    <property type="entry name" value="Barstar-like_sf"/>
</dbReference>
<dbReference type="Pfam" id="PF01337">
    <property type="entry name" value="Barstar"/>
    <property type="match status" value="1"/>
</dbReference>
<dbReference type="SUPFAM" id="SSF52038">
    <property type="entry name" value="Barstar-related"/>
    <property type="match status" value="1"/>
</dbReference>
<dbReference type="InterPro" id="IPR000468">
    <property type="entry name" value="Barstar"/>
</dbReference>
<proteinExistence type="inferred from homology"/>
<organism evidence="3 4">
    <name type="scientific">Gordonia hydrophobica</name>
    <dbReference type="NCBI Taxonomy" id="40516"/>
    <lineage>
        <taxon>Bacteria</taxon>
        <taxon>Bacillati</taxon>
        <taxon>Actinomycetota</taxon>
        <taxon>Actinomycetes</taxon>
        <taxon>Mycobacteriales</taxon>
        <taxon>Gordoniaceae</taxon>
        <taxon>Gordonia</taxon>
    </lineage>
</organism>
<accession>A0ABZ2U407</accession>
<evidence type="ECO:0000313" key="3">
    <source>
        <dbReference type="EMBL" id="WYY08463.1"/>
    </source>
</evidence>
<reference evidence="3 4" key="1">
    <citation type="journal article" date="2023" name="Virus Evol.">
        <title>Computational host range prediction-The good, the bad, and the ugly.</title>
        <authorList>
            <person name="Howell A.A."/>
            <person name="Versoza C.J."/>
            <person name="Pfeifer S.P."/>
        </authorList>
    </citation>
    <scope>NUCLEOTIDE SEQUENCE [LARGE SCALE GENOMIC DNA]</scope>
    <source>
        <strain evidence="3 4">1610/1b</strain>
    </source>
</reference>
<evidence type="ECO:0000313" key="4">
    <source>
        <dbReference type="Proteomes" id="UP001479933"/>
    </source>
</evidence>
<name>A0ABZ2U407_9ACTN</name>
<protein>
    <submittedName>
        <fullName evidence="3">Barstar family protein</fullName>
    </submittedName>
</protein>
<evidence type="ECO:0000256" key="1">
    <source>
        <dbReference type="ARBA" id="ARBA00006845"/>
    </source>
</evidence>
<dbReference type="Proteomes" id="UP001479933">
    <property type="component" value="Chromosome"/>
</dbReference>
<keyword evidence="4" id="KW-1185">Reference proteome</keyword>
<dbReference type="EMBL" id="CP136137">
    <property type="protein sequence ID" value="WYY08463.1"/>
    <property type="molecule type" value="Genomic_DNA"/>
</dbReference>
<comment type="similarity">
    <text evidence="1">Belongs to the barstar family.</text>
</comment>
<sequence length="160" mass="17293">MKLTLPADFLTAVPGVALGVGDVDTYRTGAAVRRVSGAAMRTVDDLYDAFAAAWDFPTHFGYNKDAFDDVIGDLPPGLRTATGAVATGVLTIITDADRLLVDATDDDREWFATSPPFWQERCARDHRGFGIVLLADQASAGAVEHRWRAAGGELIRLRQD</sequence>
<evidence type="ECO:0000259" key="2">
    <source>
        <dbReference type="Pfam" id="PF01337"/>
    </source>
</evidence>
<gene>
    <name evidence="3" type="ORF">RVF87_05140</name>
</gene>